<organism evidence="1 2">
    <name type="scientific">Helicostylum pulchrum</name>
    <dbReference type="NCBI Taxonomy" id="562976"/>
    <lineage>
        <taxon>Eukaryota</taxon>
        <taxon>Fungi</taxon>
        <taxon>Fungi incertae sedis</taxon>
        <taxon>Mucoromycota</taxon>
        <taxon>Mucoromycotina</taxon>
        <taxon>Mucoromycetes</taxon>
        <taxon>Mucorales</taxon>
        <taxon>Mucorineae</taxon>
        <taxon>Mucoraceae</taxon>
        <taxon>Helicostylum</taxon>
    </lineage>
</organism>
<gene>
    <name evidence="1" type="ORF">HPULCUR_001031</name>
</gene>
<evidence type="ECO:0000313" key="1">
    <source>
        <dbReference type="EMBL" id="GAA5795669.1"/>
    </source>
</evidence>
<sequence>MNSRASKPYIHRCQTEEIILDITTHHLEPEKLVGFVTIISKLDEQEVEIDLTQLDREQLEKQGGSKVKISDYTIQSGHVVNGSATSRLSSAQGPISKAALTEITKKKSDKRKEKWQLIMPTCLNTFEDSVVSSKPKRIMAVHKRRLLEAMLQFSSDNDSSDSSNTIVAFGQKQMNLVVTQNETIVHKKQETIKVQQEIKQAIQAINDNVDDELIDIM</sequence>
<protein>
    <submittedName>
        <fullName evidence="1">Uncharacterized protein</fullName>
    </submittedName>
</protein>
<reference evidence="1 2" key="1">
    <citation type="submission" date="2024-04" db="EMBL/GenBank/DDBJ databases">
        <title>genome sequences of Mucor flavus KT1a and Helicostylum pulchrum KT1b strains isolation_sourced from the surface of a dry-aged beef.</title>
        <authorList>
            <person name="Toyotome T."/>
            <person name="Hosono M."/>
            <person name="Torimaru M."/>
            <person name="Fukuda K."/>
            <person name="Mikami N."/>
        </authorList>
    </citation>
    <scope>NUCLEOTIDE SEQUENCE [LARGE SCALE GENOMIC DNA]</scope>
    <source>
        <strain evidence="1 2">KT1b</strain>
    </source>
</reference>
<dbReference type="EMBL" id="BAABUJ010000005">
    <property type="protein sequence ID" value="GAA5795669.1"/>
    <property type="molecule type" value="Genomic_DNA"/>
</dbReference>
<evidence type="ECO:0000313" key="2">
    <source>
        <dbReference type="Proteomes" id="UP001476247"/>
    </source>
</evidence>
<dbReference type="Proteomes" id="UP001476247">
    <property type="component" value="Unassembled WGS sequence"/>
</dbReference>
<comment type="caution">
    <text evidence="1">The sequence shown here is derived from an EMBL/GenBank/DDBJ whole genome shotgun (WGS) entry which is preliminary data.</text>
</comment>
<accession>A0ABP9XLI8</accession>
<name>A0ABP9XLI8_9FUNG</name>
<proteinExistence type="predicted"/>
<keyword evidence="2" id="KW-1185">Reference proteome</keyword>